<dbReference type="STRING" id="1631356.VV01_18310"/>
<dbReference type="PIRSF" id="PIRSF017388">
    <property type="entry name" value="Esterase_lipase"/>
    <property type="match status" value="1"/>
</dbReference>
<dbReference type="SUPFAM" id="SSF53474">
    <property type="entry name" value="alpha/beta-Hydrolases"/>
    <property type="match status" value="1"/>
</dbReference>
<dbReference type="PANTHER" id="PTHR43194:SF5">
    <property type="entry name" value="PIMELOYL-[ACYL-CARRIER PROTEIN] METHYL ESTER ESTERASE"/>
    <property type="match status" value="1"/>
</dbReference>
<protein>
    <recommendedName>
        <fullName evidence="3">AB hydrolase-1 domain-containing protein</fullName>
    </recommendedName>
</protein>
<dbReference type="PATRIC" id="fig|1631356.3.peg.3650"/>
<organism evidence="4 5">
    <name type="scientific">Luteipulveratus halotolerans</name>
    <dbReference type="NCBI Taxonomy" id="1631356"/>
    <lineage>
        <taxon>Bacteria</taxon>
        <taxon>Bacillati</taxon>
        <taxon>Actinomycetota</taxon>
        <taxon>Actinomycetes</taxon>
        <taxon>Micrococcales</taxon>
        <taxon>Dermacoccaceae</taxon>
        <taxon>Luteipulveratus</taxon>
    </lineage>
</organism>
<feature type="active site" description="Charge relay system" evidence="1">
    <location>
        <position position="222"/>
    </location>
</feature>
<comment type="caution">
    <text evidence="4">The sequence shown here is derived from an EMBL/GenBank/DDBJ whole genome shotgun (WGS) entry which is preliminary data.</text>
</comment>
<dbReference type="RefSeq" id="WP_050671142.1">
    <property type="nucleotide sequence ID" value="NZ_LAIR01000002.1"/>
</dbReference>
<evidence type="ECO:0000256" key="2">
    <source>
        <dbReference type="PIRSR" id="PIRSR017388-2"/>
    </source>
</evidence>
<dbReference type="PANTHER" id="PTHR43194">
    <property type="entry name" value="HYDROLASE ALPHA/BETA FOLD FAMILY"/>
    <property type="match status" value="1"/>
</dbReference>
<dbReference type="Proteomes" id="UP000037397">
    <property type="component" value="Unassembled WGS sequence"/>
</dbReference>
<dbReference type="InterPro" id="IPR000073">
    <property type="entry name" value="AB_hydrolase_1"/>
</dbReference>
<feature type="binding site" evidence="2">
    <location>
        <position position="23"/>
    </location>
    <ligand>
        <name>substrate</name>
    </ligand>
</feature>
<gene>
    <name evidence="4" type="ORF">VV01_18310</name>
</gene>
<dbReference type="InterPro" id="IPR050228">
    <property type="entry name" value="Carboxylesterase_BioH"/>
</dbReference>
<feature type="active site" description="Charge relay system" evidence="1">
    <location>
        <position position="193"/>
    </location>
</feature>
<dbReference type="Gene3D" id="3.40.50.1820">
    <property type="entry name" value="alpha/beta hydrolase"/>
    <property type="match status" value="1"/>
</dbReference>
<dbReference type="EMBL" id="LAIR01000002">
    <property type="protein sequence ID" value="KNX38655.1"/>
    <property type="molecule type" value="Genomic_DNA"/>
</dbReference>
<evidence type="ECO:0000259" key="3">
    <source>
        <dbReference type="Pfam" id="PF12697"/>
    </source>
</evidence>
<feature type="active site" description="Nucleophile" evidence="1">
    <location>
        <position position="91"/>
    </location>
</feature>
<reference evidence="5" key="1">
    <citation type="submission" date="2015-03" db="EMBL/GenBank/DDBJ databases">
        <title>Luteipulveratus halotolerans sp. nov., a novel actinobacterium (Dermacoccaceae) from Sarawak, Malaysia.</title>
        <authorList>
            <person name="Juboi H."/>
            <person name="Basik A."/>
            <person name="Shamsul S.S."/>
            <person name="Arnold P."/>
            <person name="Schmitt E.K."/>
            <person name="Sanglier J.-J."/>
            <person name="Yeo T."/>
        </authorList>
    </citation>
    <scope>NUCLEOTIDE SEQUENCE [LARGE SCALE GENOMIC DNA]</scope>
    <source>
        <strain evidence="5">C296001</strain>
    </source>
</reference>
<dbReference type="Pfam" id="PF12697">
    <property type="entry name" value="Abhydrolase_6"/>
    <property type="match status" value="1"/>
</dbReference>
<dbReference type="GO" id="GO:0052689">
    <property type="term" value="F:carboxylic ester hydrolase activity"/>
    <property type="evidence" value="ECO:0007669"/>
    <property type="project" value="InterPro"/>
</dbReference>
<keyword evidence="5" id="KW-1185">Reference proteome</keyword>
<dbReference type="InterPro" id="IPR012354">
    <property type="entry name" value="Esterase_lipase"/>
</dbReference>
<accession>A0A0L6CLZ4</accession>
<feature type="binding site" evidence="2">
    <location>
        <position position="92"/>
    </location>
    <ligand>
        <name>substrate</name>
    </ligand>
</feature>
<dbReference type="InterPro" id="IPR029058">
    <property type="entry name" value="AB_hydrolase_fold"/>
</dbReference>
<dbReference type="OrthoDB" id="9786110at2"/>
<sequence length="256" mass="26950">MLLDAEPFSASGGQHGALVIHGFTGSPQSMKPLATAFADAGFTVELPLLPGHGTTPQDMAATRWADWSATVEAAYADLDKRCERVVVAGLSMGGSLTAWLGQRHPDIAALIAVNPLIDPHAPIWQALIDAGKAADGDFLEAVGSDIALEGVTESAYDAVPVAPLLDLTRPLEEIADALPRITSPSLLFVSAQDHVVDPSSAQAWAERTSGEVEVVELAESFHVATLDHDRERINAGAVEFARAHLTEAGQAGRRHS</sequence>
<evidence type="ECO:0000313" key="4">
    <source>
        <dbReference type="EMBL" id="KNX38655.1"/>
    </source>
</evidence>
<dbReference type="AlphaFoldDB" id="A0A0L6CLZ4"/>
<evidence type="ECO:0000256" key="1">
    <source>
        <dbReference type="PIRSR" id="PIRSR017388-1"/>
    </source>
</evidence>
<name>A0A0L6CLZ4_9MICO</name>
<proteinExistence type="predicted"/>
<evidence type="ECO:0000313" key="5">
    <source>
        <dbReference type="Proteomes" id="UP000037397"/>
    </source>
</evidence>
<feature type="domain" description="AB hydrolase-1" evidence="3">
    <location>
        <begin position="18"/>
        <end position="231"/>
    </location>
</feature>